<evidence type="ECO:0000313" key="3">
    <source>
        <dbReference type="Proteomes" id="UP000075683"/>
    </source>
</evidence>
<dbReference type="STRING" id="301148.B4135_0621"/>
<evidence type="ECO:0000256" key="1">
    <source>
        <dbReference type="SAM" id="MobiDB-lite"/>
    </source>
</evidence>
<dbReference type="EMBL" id="LQYT01000002">
    <property type="protein sequence ID" value="KYD23092.1"/>
    <property type="molecule type" value="Genomic_DNA"/>
</dbReference>
<feature type="compositionally biased region" description="Polar residues" evidence="1">
    <location>
        <begin position="28"/>
        <end position="42"/>
    </location>
</feature>
<feature type="compositionally biased region" description="Basic and acidic residues" evidence="1">
    <location>
        <begin position="1"/>
        <end position="13"/>
    </location>
</feature>
<proteinExistence type="predicted"/>
<gene>
    <name evidence="2" type="ORF">B4135_0621</name>
</gene>
<dbReference type="AlphaFoldDB" id="A0A150MFN0"/>
<organism evidence="2 3">
    <name type="scientific">Caldibacillus debilis</name>
    <dbReference type="NCBI Taxonomy" id="301148"/>
    <lineage>
        <taxon>Bacteria</taxon>
        <taxon>Bacillati</taxon>
        <taxon>Bacillota</taxon>
        <taxon>Bacilli</taxon>
        <taxon>Bacillales</taxon>
        <taxon>Bacillaceae</taxon>
        <taxon>Caldibacillus</taxon>
    </lineage>
</organism>
<evidence type="ECO:0000313" key="2">
    <source>
        <dbReference type="EMBL" id="KYD23092.1"/>
    </source>
</evidence>
<sequence>MFRKNQPEKDENSLRQMPNPESIDRKTGQNTAKIGTGLVNKN</sequence>
<name>A0A150MFN0_9BACI</name>
<reference evidence="2 3" key="1">
    <citation type="submission" date="2016-01" db="EMBL/GenBank/DDBJ databases">
        <title>Draft Genome Sequences of Seven Thermophilic Sporeformers Isolated from Foods.</title>
        <authorList>
            <person name="Berendsen E.M."/>
            <person name="Wells-Bennik M.H."/>
            <person name="Krawcyk A.O."/>
            <person name="De Jong A."/>
            <person name="Holsappel S."/>
            <person name="Eijlander R.T."/>
            <person name="Kuipers O.P."/>
        </authorList>
    </citation>
    <scope>NUCLEOTIDE SEQUENCE [LARGE SCALE GENOMIC DNA]</scope>
    <source>
        <strain evidence="2 3">B4135</strain>
    </source>
</reference>
<feature type="region of interest" description="Disordered" evidence="1">
    <location>
        <begin position="1"/>
        <end position="42"/>
    </location>
</feature>
<accession>A0A150MFN0</accession>
<protein>
    <submittedName>
        <fullName evidence="2">Uncharacterized protein</fullName>
    </submittedName>
</protein>
<dbReference type="Proteomes" id="UP000075683">
    <property type="component" value="Unassembled WGS sequence"/>
</dbReference>
<comment type="caution">
    <text evidence="2">The sequence shown here is derived from an EMBL/GenBank/DDBJ whole genome shotgun (WGS) entry which is preliminary data.</text>
</comment>